<comment type="caution">
    <text evidence="4">The sequence shown here is derived from an EMBL/GenBank/DDBJ whole genome shotgun (WGS) entry which is preliminary data.</text>
</comment>
<evidence type="ECO:0000313" key="4">
    <source>
        <dbReference type="EMBL" id="KAK9792505.1"/>
    </source>
</evidence>
<sequence>MGELQSTRQDYDRFKAAVAKGDLSQAQRLLSQLKLKLIQLTTASYESASQTQAARALFRDVLEQAIFLSVKSKDEEAFQRNYVQLQEHYLDTRSVLPASPLQDLVLGLNLLRLLVQNSIAEFHTELELLSPKMQRSPYVAQATQLEQWLMEGAFNKVLDAGKAAPDPAYAYFLDKLQTTIRDEIASCSEQAYPHLSVKDATNLMMFNSEADLAAYAQQRAWSIDNGQLVFQVHEEDKISEVPAVQLIQHAMTYARELERIV</sequence>
<comment type="similarity">
    <text evidence="1">Belongs to the proteasome subunit S14 family.</text>
</comment>
<dbReference type="PROSITE" id="PS50250">
    <property type="entry name" value="PCI"/>
    <property type="match status" value="1"/>
</dbReference>
<reference evidence="4 5" key="1">
    <citation type="journal article" date="2024" name="Nat. Commun.">
        <title>Phylogenomics reveals the evolutionary origins of lichenization in chlorophyte algae.</title>
        <authorList>
            <person name="Puginier C."/>
            <person name="Libourel C."/>
            <person name="Otte J."/>
            <person name="Skaloud P."/>
            <person name="Haon M."/>
            <person name="Grisel S."/>
            <person name="Petersen M."/>
            <person name="Berrin J.G."/>
            <person name="Delaux P.M."/>
            <person name="Dal Grande F."/>
            <person name="Keller J."/>
        </authorList>
    </citation>
    <scope>NUCLEOTIDE SEQUENCE [LARGE SCALE GENOMIC DNA]</scope>
    <source>
        <strain evidence="4 5">SAG 2036</strain>
    </source>
</reference>
<feature type="domain" description="PCI" evidence="3">
    <location>
        <begin position="76"/>
        <end position="246"/>
    </location>
</feature>
<dbReference type="Proteomes" id="UP001465755">
    <property type="component" value="Unassembled WGS sequence"/>
</dbReference>
<dbReference type="AlphaFoldDB" id="A0AAW1NSB3"/>
<dbReference type="InterPro" id="IPR006746">
    <property type="entry name" value="26S_Psome_Rpn12"/>
</dbReference>
<organism evidence="4 5">
    <name type="scientific">Symbiochloris irregularis</name>
    <dbReference type="NCBI Taxonomy" id="706552"/>
    <lineage>
        <taxon>Eukaryota</taxon>
        <taxon>Viridiplantae</taxon>
        <taxon>Chlorophyta</taxon>
        <taxon>core chlorophytes</taxon>
        <taxon>Trebouxiophyceae</taxon>
        <taxon>Trebouxiales</taxon>
        <taxon>Trebouxiaceae</taxon>
        <taxon>Symbiochloris</taxon>
    </lineage>
</organism>
<dbReference type="GO" id="GO:0008541">
    <property type="term" value="C:proteasome regulatory particle, lid subcomplex"/>
    <property type="evidence" value="ECO:0007669"/>
    <property type="project" value="TreeGrafter"/>
</dbReference>
<accession>A0AAW1NSB3</accession>
<dbReference type="FunFam" id="1.25.40.990:FF:000001">
    <property type="entry name" value="26S proteasome non-ATPase regulatory subunit"/>
    <property type="match status" value="1"/>
</dbReference>
<dbReference type="PANTHER" id="PTHR12387:SF0">
    <property type="entry name" value="26S PROTEASOME NON-ATPASE REGULATORY SUBUNIT 8"/>
    <property type="match status" value="1"/>
</dbReference>
<dbReference type="InterPro" id="IPR033464">
    <property type="entry name" value="CSN8_PSD8_EIF3K"/>
</dbReference>
<dbReference type="GO" id="GO:0005829">
    <property type="term" value="C:cytosol"/>
    <property type="evidence" value="ECO:0007669"/>
    <property type="project" value="TreeGrafter"/>
</dbReference>
<keyword evidence="2" id="KW-0647">Proteasome</keyword>
<name>A0AAW1NSB3_9CHLO</name>
<protein>
    <recommendedName>
        <fullName evidence="3">PCI domain-containing protein</fullName>
    </recommendedName>
</protein>
<keyword evidence="5" id="KW-1185">Reference proteome</keyword>
<dbReference type="Pfam" id="PF10075">
    <property type="entry name" value="CSN8_PSD8_EIF3K"/>
    <property type="match status" value="1"/>
</dbReference>
<dbReference type="Gene3D" id="1.25.40.990">
    <property type="match status" value="1"/>
</dbReference>
<gene>
    <name evidence="4" type="ORF">WJX73_002846</name>
</gene>
<dbReference type="GO" id="GO:0005634">
    <property type="term" value="C:nucleus"/>
    <property type="evidence" value="ECO:0007669"/>
    <property type="project" value="TreeGrafter"/>
</dbReference>
<dbReference type="PANTHER" id="PTHR12387">
    <property type="entry name" value="26S PROTEASOME NON-ATPASE REGULATORY SUBUNIT 8"/>
    <property type="match status" value="1"/>
</dbReference>
<proteinExistence type="inferred from homology"/>
<dbReference type="GO" id="GO:0043161">
    <property type="term" value="P:proteasome-mediated ubiquitin-dependent protein catabolic process"/>
    <property type="evidence" value="ECO:0007669"/>
    <property type="project" value="TreeGrafter"/>
</dbReference>
<dbReference type="InterPro" id="IPR000717">
    <property type="entry name" value="PCI_dom"/>
</dbReference>
<evidence type="ECO:0000256" key="1">
    <source>
        <dbReference type="ARBA" id="ARBA00009627"/>
    </source>
</evidence>
<evidence type="ECO:0000256" key="2">
    <source>
        <dbReference type="ARBA" id="ARBA00022942"/>
    </source>
</evidence>
<evidence type="ECO:0000259" key="3">
    <source>
        <dbReference type="PROSITE" id="PS50250"/>
    </source>
</evidence>
<dbReference type="EMBL" id="JALJOQ010000162">
    <property type="protein sequence ID" value="KAK9792505.1"/>
    <property type="molecule type" value="Genomic_DNA"/>
</dbReference>
<evidence type="ECO:0000313" key="5">
    <source>
        <dbReference type="Proteomes" id="UP001465755"/>
    </source>
</evidence>